<dbReference type="Proteomes" id="UP000236738">
    <property type="component" value="Unassembled WGS sequence"/>
</dbReference>
<dbReference type="PROSITE" id="PS01124">
    <property type="entry name" value="HTH_ARAC_FAMILY_2"/>
    <property type="match status" value="1"/>
</dbReference>
<dbReference type="InterPro" id="IPR009057">
    <property type="entry name" value="Homeodomain-like_sf"/>
</dbReference>
<organism evidence="5 6">
    <name type="scientific">Halpernia humi</name>
    <dbReference type="NCBI Taxonomy" id="493375"/>
    <lineage>
        <taxon>Bacteria</taxon>
        <taxon>Pseudomonadati</taxon>
        <taxon>Bacteroidota</taxon>
        <taxon>Flavobacteriia</taxon>
        <taxon>Flavobacteriales</taxon>
        <taxon>Weeksellaceae</taxon>
        <taxon>Chryseobacterium group</taxon>
        <taxon>Halpernia</taxon>
    </lineage>
</organism>
<proteinExistence type="predicted"/>
<evidence type="ECO:0000259" key="4">
    <source>
        <dbReference type="PROSITE" id="PS01124"/>
    </source>
</evidence>
<dbReference type="SUPFAM" id="SSF46689">
    <property type="entry name" value="Homeodomain-like"/>
    <property type="match status" value="1"/>
</dbReference>
<keyword evidence="2 5" id="KW-0238">DNA-binding</keyword>
<accession>A0A1H5YNY2</accession>
<dbReference type="PRINTS" id="PR00032">
    <property type="entry name" value="HTHARAC"/>
</dbReference>
<evidence type="ECO:0000256" key="2">
    <source>
        <dbReference type="ARBA" id="ARBA00023125"/>
    </source>
</evidence>
<dbReference type="GO" id="GO:0043565">
    <property type="term" value="F:sequence-specific DNA binding"/>
    <property type="evidence" value="ECO:0007669"/>
    <property type="project" value="InterPro"/>
</dbReference>
<evidence type="ECO:0000256" key="3">
    <source>
        <dbReference type="ARBA" id="ARBA00023163"/>
    </source>
</evidence>
<dbReference type="InterPro" id="IPR053142">
    <property type="entry name" value="PchR_regulatory_protein"/>
</dbReference>
<dbReference type="Gene3D" id="1.10.10.60">
    <property type="entry name" value="Homeodomain-like"/>
    <property type="match status" value="2"/>
</dbReference>
<sequence length="358" mass="41496">MILAKWFQFVKPNFNFFKDGFFEFPFLANTPELFIESTIKSPGSKHVPEEQAVYRNNPFIKGEMRYRKIDEGLWLTITSVKFKYNTIIKSAYDRDLPSEHYSITFTVFESEVKLQNTFINKMPFFNKFWSLKKPGTDVGASFYKGSKCEFYIFYVSPSWLEKHIPLDKLDAKTPFKMFLDSDKGFISYQDIVPNAEHFAHEILHIFKTFKEDVFNETLLKTQALSLISSFFKNAVADLRSGNYREKGSIDYKLIAKCESIISTNLSEQFIGIDALALKLNISPTKLKTDFKSVYGTSILQYIIEKKMQLAMQLLLSTEMQIKHICYQVGYESPSKFSAAFKKKHGKLPSDFRPENASN</sequence>
<dbReference type="EMBL" id="FNUS01000004">
    <property type="protein sequence ID" value="SEG25460.1"/>
    <property type="molecule type" value="Genomic_DNA"/>
</dbReference>
<dbReference type="PANTHER" id="PTHR47893:SF1">
    <property type="entry name" value="REGULATORY PROTEIN PCHR"/>
    <property type="match status" value="1"/>
</dbReference>
<dbReference type="OrthoDB" id="1156172at2"/>
<reference evidence="6" key="1">
    <citation type="submission" date="2016-10" db="EMBL/GenBank/DDBJ databases">
        <authorList>
            <person name="Varghese N."/>
            <person name="Submissions S."/>
        </authorList>
    </citation>
    <scope>NUCLEOTIDE SEQUENCE [LARGE SCALE GENOMIC DNA]</scope>
    <source>
        <strain evidence="6">DSM 21580</strain>
    </source>
</reference>
<dbReference type="RefSeq" id="WP_103913759.1">
    <property type="nucleotide sequence ID" value="NZ_FNUS01000004.1"/>
</dbReference>
<name>A0A1H5YNY2_9FLAO</name>
<dbReference type="GO" id="GO:0003700">
    <property type="term" value="F:DNA-binding transcription factor activity"/>
    <property type="evidence" value="ECO:0007669"/>
    <property type="project" value="InterPro"/>
</dbReference>
<evidence type="ECO:0000313" key="5">
    <source>
        <dbReference type="EMBL" id="SEG25460.1"/>
    </source>
</evidence>
<dbReference type="PANTHER" id="PTHR47893">
    <property type="entry name" value="REGULATORY PROTEIN PCHR"/>
    <property type="match status" value="1"/>
</dbReference>
<evidence type="ECO:0000313" key="6">
    <source>
        <dbReference type="Proteomes" id="UP000236738"/>
    </source>
</evidence>
<evidence type="ECO:0000256" key="1">
    <source>
        <dbReference type="ARBA" id="ARBA00023015"/>
    </source>
</evidence>
<dbReference type="SMART" id="SM00342">
    <property type="entry name" value="HTH_ARAC"/>
    <property type="match status" value="1"/>
</dbReference>
<keyword evidence="1" id="KW-0805">Transcription regulation</keyword>
<feature type="domain" description="HTH araC/xylS-type" evidence="4">
    <location>
        <begin position="255"/>
        <end position="354"/>
    </location>
</feature>
<dbReference type="InterPro" id="IPR020449">
    <property type="entry name" value="Tscrpt_reg_AraC-type_HTH"/>
</dbReference>
<dbReference type="InterPro" id="IPR018060">
    <property type="entry name" value="HTH_AraC"/>
</dbReference>
<gene>
    <name evidence="5" type="ORF">SAMN05421847_1793</name>
</gene>
<keyword evidence="3" id="KW-0804">Transcription</keyword>
<dbReference type="AlphaFoldDB" id="A0A1H5YNY2"/>
<dbReference type="Pfam" id="PF12833">
    <property type="entry name" value="HTH_18"/>
    <property type="match status" value="1"/>
</dbReference>
<keyword evidence="6" id="KW-1185">Reference proteome</keyword>
<protein>
    <submittedName>
        <fullName evidence="5">AraC-type DNA-binding protein</fullName>
    </submittedName>
</protein>